<evidence type="ECO:0000256" key="11">
    <source>
        <dbReference type="ARBA" id="ARBA00023015"/>
    </source>
</evidence>
<dbReference type="InterPro" id="IPR002209">
    <property type="entry name" value="Fibroblast_GF_fam"/>
</dbReference>
<dbReference type="PRINTS" id="PR00262">
    <property type="entry name" value="IL1HBGF"/>
</dbReference>
<keyword evidence="6" id="KW-0479">Metal-binding</keyword>
<keyword evidence="10" id="KW-0524">Neurogenesis</keyword>
<organism evidence="20 21">
    <name type="scientific">Bos mutus</name>
    <name type="common">wild yak</name>
    <dbReference type="NCBI Taxonomy" id="72004"/>
    <lineage>
        <taxon>Eukaryota</taxon>
        <taxon>Metazoa</taxon>
        <taxon>Chordata</taxon>
        <taxon>Craniata</taxon>
        <taxon>Vertebrata</taxon>
        <taxon>Euteleostomi</taxon>
        <taxon>Mammalia</taxon>
        <taxon>Eutheria</taxon>
        <taxon>Laurasiatheria</taxon>
        <taxon>Artiodactyla</taxon>
        <taxon>Ruminantia</taxon>
        <taxon>Pecora</taxon>
        <taxon>Bovidae</taxon>
        <taxon>Bovinae</taxon>
        <taxon>Bos</taxon>
    </lineage>
</organism>
<keyword evidence="8" id="KW-0863">Zinc-finger</keyword>
<keyword evidence="14" id="KW-0804">Transcription</keyword>
<protein>
    <recommendedName>
        <fullName evidence="16">PR domain zinc finger protein 8</fullName>
    </recommendedName>
    <alternativeName>
        <fullName evidence="17">PR domain-containing protein 8</fullName>
    </alternativeName>
</protein>
<dbReference type="PANTHER" id="PTHR16516">
    <property type="entry name" value="AGAP007109-PA"/>
    <property type="match status" value="1"/>
</dbReference>
<evidence type="ECO:0000259" key="19">
    <source>
        <dbReference type="PROSITE" id="PS50280"/>
    </source>
</evidence>
<dbReference type="SMART" id="SM00442">
    <property type="entry name" value="FGF"/>
    <property type="match status" value="1"/>
</dbReference>
<evidence type="ECO:0000313" key="20">
    <source>
        <dbReference type="EMBL" id="MXQ83607.1"/>
    </source>
</evidence>
<evidence type="ECO:0000256" key="3">
    <source>
        <dbReference type="ARBA" id="ARBA00022603"/>
    </source>
</evidence>
<dbReference type="GO" id="GO:0014003">
    <property type="term" value="P:oligodendrocyte development"/>
    <property type="evidence" value="ECO:0007669"/>
    <property type="project" value="TreeGrafter"/>
</dbReference>
<evidence type="ECO:0000256" key="17">
    <source>
        <dbReference type="ARBA" id="ARBA00082172"/>
    </source>
</evidence>
<evidence type="ECO:0000256" key="10">
    <source>
        <dbReference type="ARBA" id="ARBA00022902"/>
    </source>
</evidence>
<dbReference type="InterPro" id="IPR008996">
    <property type="entry name" value="IL1/FGF"/>
</dbReference>
<keyword evidence="12" id="KW-0339">Growth factor</keyword>
<evidence type="ECO:0000256" key="18">
    <source>
        <dbReference type="SAM" id="MobiDB-lite"/>
    </source>
</evidence>
<evidence type="ECO:0000256" key="5">
    <source>
        <dbReference type="ARBA" id="ARBA00022691"/>
    </source>
</evidence>
<dbReference type="Proteomes" id="UP000322234">
    <property type="component" value="Unassembled WGS sequence"/>
</dbReference>
<keyword evidence="9" id="KW-0862">Zinc</keyword>
<dbReference type="SUPFAM" id="SSF50353">
    <property type="entry name" value="Cytokine"/>
    <property type="match status" value="1"/>
</dbReference>
<dbReference type="Gene3D" id="2.80.10.50">
    <property type="match status" value="1"/>
</dbReference>
<keyword evidence="4" id="KW-0808">Transferase</keyword>
<dbReference type="GO" id="GO:0008168">
    <property type="term" value="F:methyltransferase activity"/>
    <property type="evidence" value="ECO:0007669"/>
    <property type="project" value="UniProtKB-KW"/>
</dbReference>
<dbReference type="PANTHER" id="PTHR16516:SF7">
    <property type="entry name" value="PR DOMAIN ZINC FINGER PROTEIN 8"/>
    <property type="match status" value="1"/>
</dbReference>
<dbReference type="PRINTS" id="PR00263">
    <property type="entry name" value="HBGFFGF"/>
</dbReference>
<evidence type="ECO:0000256" key="6">
    <source>
        <dbReference type="ARBA" id="ARBA00022723"/>
    </source>
</evidence>
<reference evidence="20" key="1">
    <citation type="submission" date="2019-10" db="EMBL/GenBank/DDBJ databases">
        <title>The sequence and de novo assembly of the wild yak genome.</title>
        <authorList>
            <person name="Liu Y."/>
        </authorList>
    </citation>
    <scope>NUCLEOTIDE SEQUENCE [LARGE SCALE GENOMIC DNA]</scope>
    <source>
        <strain evidence="20">WY2019</strain>
    </source>
</reference>
<feature type="compositionally biased region" description="Basic and acidic residues" evidence="18">
    <location>
        <begin position="188"/>
        <end position="203"/>
    </location>
</feature>
<accession>A0A6B0R3T6</accession>
<comment type="similarity">
    <text evidence="2">Belongs to the heparin-binding growth factors family.</text>
</comment>
<dbReference type="GO" id="GO:0008270">
    <property type="term" value="F:zinc ion binding"/>
    <property type="evidence" value="ECO:0007669"/>
    <property type="project" value="UniProtKB-KW"/>
</dbReference>
<dbReference type="GO" id="GO:0032259">
    <property type="term" value="P:methylation"/>
    <property type="evidence" value="ECO:0007669"/>
    <property type="project" value="UniProtKB-KW"/>
</dbReference>
<dbReference type="PROSITE" id="PS00247">
    <property type="entry name" value="HBGF_FGF"/>
    <property type="match status" value="1"/>
</dbReference>
<keyword evidence="3" id="KW-0489">Methyltransferase</keyword>
<dbReference type="GO" id="GO:0003677">
    <property type="term" value="F:DNA binding"/>
    <property type="evidence" value="ECO:0007669"/>
    <property type="project" value="UniProtKB-KW"/>
</dbReference>
<keyword evidence="21" id="KW-1185">Reference proteome</keyword>
<comment type="subcellular location">
    <subcellularLocation>
        <location evidence="1">Nucleus</location>
    </subcellularLocation>
</comment>
<dbReference type="FunFam" id="2.170.270.10:FF:000012">
    <property type="entry name" value="PR domain zinc finger protein 8"/>
    <property type="match status" value="1"/>
</dbReference>
<dbReference type="PROSITE" id="PS50280">
    <property type="entry name" value="SET"/>
    <property type="match status" value="1"/>
</dbReference>
<keyword evidence="11" id="KW-0805">Transcription regulation</keyword>
<dbReference type="EMBL" id="VBQZ03000017">
    <property type="protein sequence ID" value="MXQ83607.1"/>
    <property type="molecule type" value="Genomic_DNA"/>
</dbReference>
<dbReference type="Gene3D" id="2.170.270.10">
    <property type="entry name" value="SET domain"/>
    <property type="match status" value="1"/>
</dbReference>
<evidence type="ECO:0000256" key="8">
    <source>
        <dbReference type="ARBA" id="ARBA00022771"/>
    </source>
</evidence>
<evidence type="ECO:0000256" key="16">
    <source>
        <dbReference type="ARBA" id="ARBA00067591"/>
    </source>
</evidence>
<keyword evidence="13" id="KW-0238">DNA-binding</keyword>
<keyword evidence="15" id="KW-0539">Nucleus</keyword>
<feature type="region of interest" description="Disordered" evidence="18">
    <location>
        <begin position="185"/>
        <end position="324"/>
    </location>
</feature>
<evidence type="ECO:0000256" key="9">
    <source>
        <dbReference type="ARBA" id="ARBA00022833"/>
    </source>
</evidence>
<dbReference type="GO" id="GO:0008083">
    <property type="term" value="F:growth factor activity"/>
    <property type="evidence" value="ECO:0007669"/>
    <property type="project" value="UniProtKB-KW"/>
</dbReference>
<evidence type="ECO:0000256" key="13">
    <source>
        <dbReference type="ARBA" id="ARBA00023125"/>
    </source>
</evidence>
<name>A0A6B0R3T6_9CETA</name>
<dbReference type="AlphaFoldDB" id="A0A6B0R3T6"/>
<proteinExistence type="inferred from homology"/>
<dbReference type="CDD" id="cd19192">
    <property type="entry name" value="PR-SET_PRDM8"/>
    <property type="match status" value="1"/>
</dbReference>
<keyword evidence="5" id="KW-0949">S-adenosyl-L-methionine</keyword>
<evidence type="ECO:0000256" key="1">
    <source>
        <dbReference type="ARBA" id="ARBA00004123"/>
    </source>
</evidence>
<dbReference type="Pfam" id="PF00167">
    <property type="entry name" value="FGF"/>
    <property type="match status" value="1"/>
</dbReference>
<sequence>MEDSGIQRGIWEGDAKAVQQCLTDIFTSVYTTCDIPENAIFGPCVLSHTSLYDSIAFIALKSTDKRTVPYIFRVDTSAANGSSEGLMWLRLVQSARDKEEQNLEAYIKNGQLFYRSLRRIAKDEELLVWYGKELTELLLLCPSRSHSKMNGSSPYTCLECSQRFQFEFPYVAHLRFRCPKRLHGADLSPREEQGGSVGTKDHGGGGGGGKDQQQSQEAPLGPGPKFCKAGPVHHYPAPSPESGNPPAAGGGSGAKPSTDFHNLARELENSGGASSCSPVRSLGGGSGHQEAELSPDGNAAGMGKGKRKFPEEATEGGGAGLVGGRGRFAERALPASKEDLVCTPQQYRNSGSYFSLEENGRLFAPPSPETGEAKRSAFVEIYPDGKVNGSHEANMLSILEIFAVSQGIVGIRGVFSNKFLAMSKKGKLHASAKFTDDCKFRERFQENSYNTYASAIHRTEKTGREWYVALNKRGKAKRGCSPRVKPQHVSTHFLPRFKQSEQPELSFTVTVPEKKKPPNPVKPKVPLSAPRRSPNTVKYRLKFRFG</sequence>
<evidence type="ECO:0000256" key="2">
    <source>
        <dbReference type="ARBA" id="ARBA00007936"/>
    </source>
</evidence>
<evidence type="ECO:0000256" key="14">
    <source>
        <dbReference type="ARBA" id="ARBA00023163"/>
    </source>
</evidence>
<feature type="region of interest" description="Disordered" evidence="18">
    <location>
        <begin position="511"/>
        <end position="533"/>
    </location>
</feature>
<evidence type="ECO:0000256" key="15">
    <source>
        <dbReference type="ARBA" id="ARBA00023242"/>
    </source>
</evidence>
<dbReference type="InterPro" id="IPR046341">
    <property type="entry name" value="SET_dom_sf"/>
</dbReference>
<dbReference type="GO" id="GO:0005654">
    <property type="term" value="C:nucleoplasm"/>
    <property type="evidence" value="ECO:0007669"/>
    <property type="project" value="UniProtKB-ARBA"/>
</dbReference>
<comment type="caution">
    <text evidence="20">The sequence shown here is derived from an EMBL/GenBank/DDBJ whole genome shotgun (WGS) entry which is preliminary data.</text>
</comment>
<evidence type="ECO:0000256" key="12">
    <source>
        <dbReference type="ARBA" id="ARBA00023030"/>
    </source>
</evidence>
<evidence type="ECO:0000256" key="4">
    <source>
        <dbReference type="ARBA" id="ARBA00022679"/>
    </source>
</evidence>
<gene>
    <name evidence="20" type="ORF">E5288_WYG014565</name>
</gene>
<feature type="compositionally biased region" description="Gly residues" evidence="18">
    <location>
        <begin position="315"/>
        <end position="324"/>
    </location>
</feature>
<dbReference type="Pfam" id="PF21549">
    <property type="entry name" value="PRDM2_PR"/>
    <property type="match status" value="1"/>
</dbReference>
<feature type="domain" description="SET" evidence="19">
    <location>
        <begin position="16"/>
        <end position="131"/>
    </location>
</feature>
<dbReference type="InterPro" id="IPR044402">
    <property type="entry name" value="PRDM8-like_PR/SET"/>
</dbReference>
<evidence type="ECO:0000256" key="7">
    <source>
        <dbReference type="ARBA" id="ARBA00022737"/>
    </source>
</evidence>
<dbReference type="SUPFAM" id="SSF82199">
    <property type="entry name" value="SET domain"/>
    <property type="match status" value="1"/>
</dbReference>
<dbReference type="GO" id="GO:0006355">
    <property type="term" value="P:regulation of DNA-templated transcription"/>
    <property type="evidence" value="ECO:0007669"/>
    <property type="project" value="TreeGrafter"/>
</dbReference>
<keyword evidence="7" id="KW-0677">Repeat</keyword>
<dbReference type="InterPro" id="IPR001214">
    <property type="entry name" value="SET_dom"/>
</dbReference>
<evidence type="ECO:0000313" key="21">
    <source>
        <dbReference type="Proteomes" id="UP000322234"/>
    </source>
</evidence>
<dbReference type="InterPro" id="IPR052296">
    <property type="entry name" value="TR-Histone_Methyltrans"/>
</dbReference>